<dbReference type="Gene3D" id="3.10.50.40">
    <property type="match status" value="1"/>
</dbReference>
<dbReference type="OrthoDB" id="1902587at2759"/>
<dbReference type="OMA" id="QTHYSHR"/>
<dbReference type="SUPFAM" id="SSF54534">
    <property type="entry name" value="FKBP-like"/>
    <property type="match status" value="1"/>
</dbReference>
<reference evidence="1 2" key="1">
    <citation type="journal article" date="2004" name="Nature">
        <title>Genome sequence of the ultrasmall unicellular red alga Cyanidioschyzon merolae 10D.</title>
        <authorList>
            <person name="Matsuzaki M."/>
            <person name="Misumi O."/>
            <person name="Shin-i T."/>
            <person name="Maruyama S."/>
            <person name="Takahara M."/>
            <person name="Miyagishima S."/>
            <person name="Mori T."/>
            <person name="Nishida K."/>
            <person name="Yagisawa F."/>
            <person name="Nishida K."/>
            <person name="Yoshida Y."/>
            <person name="Nishimura Y."/>
            <person name="Nakao S."/>
            <person name="Kobayashi T."/>
            <person name="Momoyama Y."/>
            <person name="Higashiyama T."/>
            <person name="Minoda A."/>
            <person name="Sano M."/>
            <person name="Nomoto H."/>
            <person name="Oishi K."/>
            <person name="Hayashi H."/>
            <person name="Ohta F."/>
            <person name="Nishizaka S."/>
            <person name="Haga S."/>
            <person name="Miura S."/>
            <person name="Morishita T."/>
            <person name="Kabeya Y."/>
            <person name="Terasawa K."/>
            <person name="Suzuki Y."/>
            <person name="Ishii Y."/>
            <person name="Asakawa S."/>
            <person name="Takano H."/>
            <person name="Ohta N."/>
            <person name="Kuroiwa H."/>
            <person name="Tanaka K."/>
            <person name="Shimizu N."/>
            <person name="Sugano S."/>
            <person name="Sato N."/>
            <person name="Nozaki H."/>
            <person name="Ogasawara N."/>
            <person name="Kohara Y."/>
            <person name="Kuroiwa T."/>
        </authorList>
    </citation>
    <scope>NUCLEOTIDE SEQUENCE [LARGE SCALE GENOMIC DNA]</scope>
    <source>
        <strain evidence="1 2">10D</strain>
    </source>
</reference>
<dbReference type="HOGENOM" id="CLU_1121480_0_0_1"/>
<name>M1V503_CYAM1</name>
<organism evidence="1 2">
    <name type="scientific">Cyanidioschyzon merolae (strain NIES-3377 / 10D)</name>
    <name type="common">Unicellular red alga</name>
    <dbReference type="NCBI Taxonomy" id="280699"/>
    <lineage>
        <taxon>Eukaryota</taxon>
        <taxon>Rhodophyta</taxon>
        <taxon>Bangiophyceae</taxon>
        <taxon>Cyanidiales</taxon>
        <taxon>Cyanidiaceae</taxon>
        <taxon>Cyanidioschyzon</taxon>
    </lineage>
</organism>
<reference evidence="1 2" key="2">
    <citation type="journal article" date="2007" name="BMC Biol.">
        <title>A 100%-complete sequence reveals unusually simple genomic features in the hot-spring red alga Cyanidioschyzon merolae.</title>
        <authorList>
            <person name="Nozaki H."/>
            <person name="Takano H."/>
            <person name="Misumi O."/>
            <person name="Terasawa K."/>
            <person name="Matsuzaki M."/>
            <person name="Maruyama S."/>
            <person name="Nishida K."/>
            <person name="Yagisawa F."/>
            <person name="Yoshida Y."/>
            <person name="Fujiwara T."/>
            <person name="Takio S."/>
            <person name="Tamura K."/>
            <person name="Chung S.J."/>
            <person name="Nakamura S."/>
            <person name="Kuroiwa H."/>
            <person name="Tanaka K."/>
            <person name="Sato N."/>
            <person name="Kuroiwa T."/>
        </authorList>
    </citation>
    <scope>NUCLEOTIDE SEQUENCE [LARGE SCALE GENOMIC DNA]</scope>
    <source>
        <strain evidence="1 2">10D</strain>
    </source>
</reference>
<gene>
    <name evidence="1" type="ORF">CYME_CMH150C</name>
</gene>
<dbReference type="GeneID" id="16993477"/>
<dbReference type="RefSeq" id="XP_005536106.1">
    <property type="nucleotide sequence ID" value="XM_005536049.1"/>
</dbReference>
<proteinExistence type="predicted"/>
<dbReference type="AlphaFoldDB" id="M1V503"/>
<accession>M1V503</accession>
<dbReference type="Gramene" id="CMH150CT">
    <property type="protein sequence ID" value="CMH150CT"/>
    <property type="gene ID" value="CMH150C"/>
</dbReference>
<dbReference type="KEGG" id="cme:CYME_CMH150C"/>
<evidence type="ECO:0000313" key="2">
    <source>
        <dbReference type="Proteomes" id="UP000007014"/>
    </source>
</evidence>
<dbReference type="EMBL" id="AP006490">
    <property type="protein sequence ID" value="BAM79820.1"/>
    <property type="molecule type" value="Genomic_DNA"/>
</dbReference>
<keyword evidence="2" id="KW-1185">Reference proteome</keyword>
<protein>
    <submittedName>
        <fullName evidence="1">Uncharacterized protein</fullName>
    </submittedName>
</protein>
<sequence>MRRRGLLSSQVTGYCVGLTGRETLFGKRLCALRQRSTVRPQSSVQCTLSAPQHVSRVLANLLVAVSVLVQPAVSLDLETAREIGEAKRAEQESRLPPRVRLPSGVVYRELRPGDGLVLHWDEQPDVVLSWAVLRPTDLYYQFGSWNRVSLEDDLFRALPAGEATLVCGLAHGLEGAREHALRRIWVPASLGYVRGDEVPQPRPDDFGAQRRFTRLRQRNADLVFEVEVRRVRPNGGSKLHVCPLGSEQ</sequence>
<dbReference type="InterPro" id="IPR046357">
    <property type="entry name" value="PPIase_dom_sf"/>
</dbReference>
<evidence type="ECO:0000313" key="1">
    <source>
        <dbReference type="EMBL" id="BAM79820.1"/>
    </source>
</evidence>
<dbReference type="GO" id="GO:0003755">
    <property type="term" value="F:peptidyl-prolyl cis-trans isomerase activity"/>
    <property type="evidence" value="ECO:0007669"/>
    <property type="project" value="InterPro"/>
</dbReference>
<dbReference type="Proteomes" id="UP000007014">
    <property type="component" value="Chromosome 8"/>
</dbReference>